<feature type="transmembrane region" description="Helical" evidence="1">
    <location>
        <begin position="47"/>
        <end position="68"/>
    </location>
</feature>
<keyword evidence="3" id="KW-1185">Reference proteome</keyword>
<protein>
    <submittedName>
        <fullName evidence="2">Uncharacterized protein</fullName>
    </submittedName>
</protein>
<reference evidence="2" key="1">
    <citation type="submission" date="2023-07" db="EMBL/GenBank/DDBJ databases">
        <title>A chromosome-level genome assembly of Lolium multiflorum.</title>
        <authorList>
            <person name="Chen Y."/>
            <person name="Copetti D."/>
            <person name="Kolliker R."/>
            <person name="Studer B."/>
        </authorList>
    </citation>
    <scope>NUCLEOTIDE SEQUENCE</scope>
    <source>
        <strain evidence="2">02402/16</strain>
        <tissue evidence="2">Leaf</tissue>
    </source>
</reference>
<feature type="transmembrane region" description="Helical" evidence="1">
    <location>
        <begin position="91"/>
        <end position="113"/>
    </location>
</feature>
<organism evidence="2 3">
    <name type="scientific">Lolium multiflorum</name>
    <name type="common">Italian ryegrass</name>
    <name type="synonym">Lolium perenne subsp. multiflorum</name>
    <dbReference type="NCBI Taxonomy" id="4521"/>
    <lineage>
        <taxon>Eukaryota</taxon>
        <taxon>Viridiplantae</taxon>
        <taxon>Streptophyta</taxon>
        <taxon>Embryophyta</taxon>
        <taxon>Tracheophyta</taxon>
        <taxon>Spermatophyta</taxon>
        <taxon>Magnoliopsida</taxon>
        <taxon>Liliopsida</taxon>
        <taxon>Poales</taxon>
        <taxon>Poaceae</taxon>
        <taxon>BOP clade</taxon>
        <taxon>Pooideae</taxon>
        <taxon>Poodae</taxon>
        <taxon>Poeae</taxon>
        <taxon>Poeae Chloroplast Group 2 (Poeae type)</taxon>
        <taxon>Loliodinae</taxon>
        <taxon>Loliinae</taxon>
        <taxon>Lolium</taxon>
    </lineage>
</organism>
<gene>
    <name evidence="2" type="ORF">QYE76_010926</name>
</gene>
<name>A0AAD8TY16_LOLMU</name>
<keyword evidence="1" id="KW-0472">Membrane</keyword>
<proteinExistence type="predicted"/>
<dbReference type="Proteomes" id="UP001231189">
    <property type="component" value="Unassembled WGS sequence"/>
</dbReference>
<keyword evidence="1" id="KW-0812">Transmembrane</keyword>
<evidence type="ECO:0000256" key="1">
    <source>
        <dbReference type="SAM" id="Phobius"/>
    </source>
</evidence>
<accession>A0AAD8TY16</accession>
<dbReference type="EMBL" id="JAUUTY010000001">
    <property type="protein sequence ID" value="KAK1694229.1"/>
    <property type="molecule type" value="Genomic_DNA"/>
</dbReference>
<evidence type="ECO:0000313" key="2">
    <source>
        <dbReference type="EMBL" id="KAK1694229.1"/>
    </source>
</evidence>
<comment type="caution">
    <text evidence="2">The sequence shown here is derived from an EMBL/GenBank/DDBJ whole genome shotgun (WGS) entry which is preliminary data.</text>
</comment>
<sequence length="120" mass="13751">MQISCILSWEKTKKATWIICLIEVSFLPNEATGISFSVASTLCVENAGVPITKLALYIYLFFLVVRVFQKKKLNHALVNAKYGPMHFLPKILLLPVLMVTFFLFSLMYLRYIIRGVIMCI</sequence>
<keyword evidence="1" id="KW-1133">Transmembrane helix</keyword>
<dbReference type="AlphaFoldDB" id="A0AAD8TY16"/>
<evidence type="ECO:0000313" key="3">
    <source>
        <dbReference type="Proteomes" id="UP001231189"/>
    </source>
</evidence>